<dbReference type="PANTHER" id="PTHR38166">
    <property type="entry name" value="C2H2-TYPE DOMAIN-CONTAINING PROTEIN-RELATED"/>
    <property type="match status" value="1"/>
</dbReference>
<dbReference type="OrthoDB" id="3801542at2759"/>
<proteinExistence type="predicted"/>
<dbReference type="EMBL" id="PEJP01000061">
    <property type="protein sequence ID" value="RYO41495.1"/>
    <property type="molecule type" value="Genomic_DNA"/>
</dbReference>
<evidence type="ECO:0008006" key="4">
    <source>
        <dbReference type="Google" id="ProtNLM"/>
    </source>
</evidence>
<reference evidence="3" key="1">
    <citation type="journal article" date="2019" name="bioRxiv">
        <title>Genomics, evolutionary history and diagnostics of the Alternaria alternata species group including apple and Asian pear pathotypes.</title>
        <authorList>
            <person name="Armitage A.D."/>
            <person name="Cockerton H.M."/>
            <person name="Sreenivasaprasad S."/>
            <person name="Woodhall J.W."/>
            <person name="Lane C.R."/>
            <person name="Harrison R.J."/>
            <person name="Clarkson J.P."/>
        </authorList>
    </citation>
    <scope>NUCLEOTIDE SEQUENCE [LARGE SCALE GENOMIC DNA]</scope>
    <source>
        <strain evidence="3">RGR 97.0016</strain>
    </source>
</reference>
<keyword evidence="3" id="KW-1185">Reference proteome</keyword>
<evidence type="ECO:0000256" key="1">
    <source>
        <dbReference type="SAM" id="MobiDB-lite"/>
    </source>
</evidence>
<evidence type="ECO:0000313" key="2">
    <source>
        <dbReference type="EMBL" id="RYO41495.1"/>
    </source>
</evidence>
<protein>
    <recommendedName>
        <fullName evidence="4">C2H2-type domain-containing protein</fullName>
    </recommendedName>
</protein>
<organism evidence="2 3">
    <name type="scientific">Alternaria arborescens</name>
    <dbReference type="NCBI Taxonomy" id="156630"/>
    <lineage>
        <taxon>Eukaryota</taxon>
        <taxon>Fungi</taxon>
        <taxon>Dikarya</taxon>
        <taxon>Ascomycota</taxon>
        <taxon>Pezizomycotina</taxon>
        <taxon>Dothideomycetes</taxon>
        <taxon>Pleosporomycetidae</taxon>
        <taxon>Pleosporales</taxon>
        <taxon>Pleosporineae</taxon>
        <taxon>Pleosporaceae</taxon>
        <taxon>Alternaria</taxon>
        <taxon>Alternaria sect. Alternaria</taxon>
    </lineage>
</organism>
<gene>
    <name evidence="2" type="ORF">AA0113_g10997</name>
</gene>
<feature type="region of interest" description="Disordered" evidence="1">
    <location>
        <begin position="222"/>
        <end position="244"/>
    </location>
</feature>
<dbReference type="PANTHER" id="PTHR38166:SF1">
    <property type="entry name" value="C2H2-TYPE DOMAIN-CONTAINING PROTEIN"/>
    <property type="match status" value="1"/>
</dbReference>
<name>A0A4Q4QGS8_9PLEO</name>
<feature type="region of interest" description="Disordered" evidence="1">
    <location>
        <begin position="269"/>
        <end position="306"/>
    </location>
</feature>
<feature type="compositionally biased region" description="Low complexity" evidence="1">
    <location>
        <begin position="227"/>
        <end position="239"/>
    </location>
</feature>
<accession>A0A4Q4QGS8</accession>
<feature type="compositionally biased region" description="Basic and acidic residues" evidence="1">
    <location>
        <begin position="273"/>
        <end position="284"/>
    </location>
</feature>
<dbReference type="AlphaFoldDB" id="A0A4Q4QGS8"/>
<comment type="caution">
    <text evidence="2">The sequence shown here is derived from an EMBL/GenBank/DDBJ whole genome shotgun (WGS) entry which is preliminary data.</text>
</comment>
<evidence type="ECO:0000313" key="3">
    <source>
        <dbReference type="Proteomes" id="UP000293823"/>
    </source>
</evidence>
<dbReference type="Proteomes" id="UP000293823">
    <property type="component" value="Unassembled WGS sequence"/>
</dbReference>
<sequence length="556" mass="62292">MELSFDAFDFTQISDDTIPTEAPRGSKNQYSNHSVFRPGGAHWRCNHCVESVIYSRANGYGQYVRMWTCCQCDFSENRVSLWAACSMCDYSNFWEKYAFQNPSIFQHGAQNVIEHEETFETSLVACDGVPVAERSGTVFATDDLVSAVQTNLALSQPFLQDEPLDDVVVRSELDGINGLMSVRSIGYDSLVGGTADANARRQPVVPESYNTDGPFAARLSSDTEVMTSLPSEDSTSSESVTADNLATSTFSEEILRDFDSGYGASCNTSRSDITSRKSSNEFDHQTTPTITTSHDHSKPPLRKKTRRRRRLDTLNPGLACPFYVRNPYLCTHDSCAGPGSLGIHRLKQHLERVHLYHACSRCGDTFFGNTAGKESLAAHQRTTQPCQLLTKPKPDIWGISYLTFEAMRSKKGTAGKPEVERWREIYKILFPDAEKEEMASPYVDTERTLLPRHYRNGVSTQNQAVDKFSKQLLRVLPAKLDAAVRTHCDDSRLTAMWSEFVNTHLHDVLRNALSDITSAADKQPFEALETIKEDRFEEAEEDFCSSLQEFVDMDGG</sequence>